<reference evidence="6" key="1">
    <citation type="journal article" date="2019" name="Int. J. Syst. Evol. Microbiol.">
        <title>The Global Catalogue of Microorganisms (GCM) 10K type strain sequencing project: providing services to taxonomists for standard genome sequencing and annotation.</title>
        <authorList>
            <consortium name="The Broad Institute Genomics Platform"/>
            <consortium name="The Broad Institute Genome Sequencing Center for Infectious Disease"/>
            <person name="Wu L."/>
            <person name="Ma J."/>
        </authorList>
    </citation>
    <scope>NUCLEOTIDE SEQUENCE [LARGE SCALE GENOMIC DNA]</scope>
    <source>
        <strain evidence="6">JCM 3272</strain>
    </source>
</reference>
<dbReference type="InterPro" id="IPR036390">
    <property type="entry name" value="WH_DNA-bd_sf"/>
</dbReference>
<evidence type="ECO:0000256" key="1">
    <source>
        <dbReference type="ARBA" id="ARBA00023015"/>
    </source>
</evidence>
<organism evidence="5 6">
    <name type="scientific">Dactylosporangium salmoneum</name>
    <dbReference type="NCBI Taxonomy" id="53361"/>
    <lineage>
        <taxon>Bacteria</taxon>
        <taxon>Bacillati</taxon>
        <taxon>Actinomycetota</taxon>
        <taxon>Actinomycetes</taxon>
        <taxon>Micromonosporales</taxon>
        <taxon>Micromonosporaceae</taxon>
        <taxon>Dactylosporangium</taxon>
    </lineage>
</organism>
<protein>
    <recommendedName>
        <fullName evidence="4">HTH arsR-type domain-containing protein</fullName>
    </recommendedName>
</protein>
<comment type="caution">
    <text evidence="5">The sequence shown here is derived from an EMBL/GenBank/DDBJ whole genome shotgun (WGS) entry which is preliminary data.</text>
</comment>
<dbReference type="Pfam" id="PF01022">
    <property type="entry name" value="HTH_5"/>
    <property type="match status" value="1"/>
</dbReference>
<evidence type="ECO:0000313" key="5">
    <source>
        <dbReference type="EMBL" id="GAA2359678.1"/>
    </source>
</evidence>
<dbReference type="PROSITE" id="PS50987">
    <property type="entry name" value="HTH_ARSR_2"/>
    <property type="match status" value="1"/>
</dbReference>
<dbReference type="PANTHER" id="PTHR43132">
    <property type="entry name" value="ARSENICAL RESISTANCE OPERON REPRESSOR ARSR-RELATED"/>
    <property type="match status" value="1"/>
</dbReference>
<evidence type="ECO:0000313" key="6">
    <source>
        <dbReference type="Proteomes" id="UP001501444"/>
    </source>
</evidence>
<keyword evidence="6" id="KW-1185">Reference proteome</keyword>
<dbReference type="CDD" id="cd00090">
    <property type="entry name" value="HTH_ARSR"/>
    <property type="match status" value="1"/>
</dbReference>
<dbReference type="PANTHER" id="PTHR43132:SF8">
    <property type="entry name" value="HTH-TYPE TRANSCRIPTIONAL REGULATOR KMTR"/>
    <property type="match status" value="1"/>
</dbReference>
<dbReference type="InterPro" id="IPR011991">
    <property type="entry name" value="ArsR-like_HTH"/>
</dbReference>
<keyword evidence="3" id="KW-0804">Transcription</keyword>
<dbReference type="RefSeq" id="WP_344615314.1">
    <property type="nucleotide sequence ID" value="NZ_BAAARV010000046.1"/>
</dbReference>
<feature type="domain" description="HTH arsR-type" evidence="4">
    <location>
        <begin position="18"/>
        <end position="112"/>
    </location>
</feature>
<dbReference type="InterPro" id="IPR036388">
    <property type="entry name" value="WH-like_DNA-bd_sf"/>
</dbReference>
<dbReference type="PRINTS" id="PR00778">
    <property type="entry name" value="HTHARSR"/>
</dbReference>
<dbReference type="EMBL" id="BAAARV010000046">
    <property type="protein sequence ID" value="GAA2359678.1"/>
    <property type="molecule type" value="Genomic_DNA"/>
</dbReference>
<accession>A0ABP5TRG4</accession>
<keyword evidence="1" id="KW-0805">Transcription regulation</keyword>
<sequence length="123" mass="13040">MTGEVEVSNPRGGQSTDISAEVLQSAAATFGILAATVRLHIVWLLAAGERDVSTLADEVGATVQVVSQHLAKLRLAGLVQARREGRRQLYLINDPHLVAVVREMVAHLHGPAAYRGAKRGLGG</sequence>
<dbReference type="SUPFAM" id="SSF46785">
    <property type="entry name" value="Winged helix' DNA-binding domain"/>
    <property type="match status" value="1"/>
</dbReference>
<dbReference type="SMART" id="SM00418">
    <property type="entry name" value="HTH_ARSR"/>
    <property type="match status" value="1"/>
</dbReference>
<proteinExistence type="predicted"/>
<dbReference type="InterPro" id="IPR001845">
    <property type="entry name" value="HTH_ArsR_DNA-bd_dom"/>
</dbReference>
<dbReference type="Gene3D" id="1.10.10.10">
    <property type="entry name" value="Winged helix-like DNA-binding domain superfamily/Winged helix DNA-binding domain"/>
    <property type="match status" value="1"/>
</dbReference>
<evidence type="ECO:0000259" key="4">
    <source>
        <dbReference type="PROSITE" id="PS50987"/>
    </source>
</evidence>
<keyword evidence="2" id="KW-0238">DNA-binding</keyword>
<dbReference type="NCBIfam" id="NF033788">
    <property type="entry name" value="HTH_metalloreg"/>
    <property type="match status" value="1"/>
</dbReference>
<dbReference type="Proteomes" id="UP001501444">
    <property type="component" value="Unassembled WGS sequence"/>
</dbReference>
<evidence type="ECO:0000256" key="3">
    <source>
        <dbReference type="ARBA" id="ARBA00023163"/>
    </source>
</evidence>
<gene>
    <name evidence="5" type="ORF">GCM10010170_054080</name>
</gene>
<dbReference type="InterPro" id="IPR051011">
    <property type="entry name" value="Metal_resp_trans_reg"/>
</dbReference>
<evidence type="ECO:0000256" key="2">
    <source>
        <dbReference type="ARBA" id="ARBA00023125"/>
    </source>
</evidence>
<name>A0ABP5TRG4_9ACTN</name>